<keyword evidence="4" id="KW-1185">Reference proteome</keyword>
<sequence>MNTQQANDFDKISLTAFMVSLAREFTDIPYAGELAKLVEAQRFIELYLPQNQDKSVLLTARVEARYKAINQVMAQYQITQILELASGLLPRGMNLSCDPNITFIETDLPAMIRCKQQLVQQLIGERPNLHFVEIDATSSPSHFLKSTVHLKAEQPVMLLCEGLLTHLTLSEKQQVCTNVREMLHAYGGVWITPDFIDTPSFSRSLQNDPDLQKLIQIGTNFTGRSLVDNNFATPDQARQFAYEQGFRVVEYSMLNVINELSSLKILGVDAEVVKKMLTTQFVFALTLDIAD</sequence>
<dbReference type="InterPro" id="IPR007213">
    <property type="entry name" value="Ppm1/Ppm2/Tcmp"/>
</dbReference>
<evidence type="ECO:0000313" key="4">
    <source>
        <dbReference type="Proteomes" id="UP000076925"/>
    </source>
</evidence>
<dbReference type="Pfam" id="PF04072">
    <property type="entry name" value="LCM"/>
    <property type="match status" value="1"/>
</dbReference>
<name>A0A139WRJ6_9CYAN</name>
<dbReference type="InterPro" id="IPR029063">
    <property type="entry name" value="SAM-dependent_MTases_sf"/>
</dbReference>
<dbReference type="Proteomes" id="UP000076925">
    <property type="component" value="Unassembled WGS sequence"/>
</dbReference>
<comment type="caution">
    <text evidence="3">The sequence shown here is derived from an EMBL/GenBank/DDBJ whole genome shotgun (WGS) entry which is preliminary data.</text>
</comment>
<keyword evidence="2" id="KW-0808">Transferase</keyword>
<dbReference type="GO" id="GO:0032259">
    <property type="term" value="P:methylation"/>
    <property type="evidence" value="ECO:0007669"/>
    <property type="project" value="UniProtKB-KW"/>
</dbReference>
<dbReference type="OrthoDB" id="7063113at2"/>
<accession>A0A139WRJ6</accession>
<evidence type="ECO:0008006" key="5">
    <source>
        <dbReference type="Google" id="ProtNLM"/>
    </source>
</evidence>
<reference evidence="3 4" key="1">
    <citation type="journal article" date="2013" name="Genome Biol. Evol.">
        <title>Genomes of Stigonematalean cyanobacteria (subsection V) and the evolution of oxygenic photosynthesis from prokaryotes to plastids.</title>
        <authorList>
            <person name="Dagan T."/>
            <person name="Roettger M."/>
            <person name="Stucken K."/>
            <person name="Landan G."/>
            <person name="Koch R."/>
            <person name="Major P."/>
            <person name="Gould S.B."/>
            <person name="Goremykin V.V."/>
            <person name="Rippka R."/>
            <person name="Tandeau de Marsac N."/>
            <person name="Gugger M."/>
            <person name="Lockhart P.J."/>
            <person name="Allen J.F."/>
            <person name="Brune I."/>
            <person name="Maus I."/>
            <person name="Puhler A."/>
            <person name="Martin W.F."/>
        </authorList>
    </citation>
    <scope>NUCLEOTIDE SEQUENCE [LARGE SCALE GENOMIC DNA]</scope>
    <source>
        <strain evidence="3 4">PCC 7110</strain>
    </source>
</reference>
<dbReference type="AlphaFoldDB" id="A0A139WRJ6"/>
<dbReference type="SUPFAM" id="SSF53335">
    <property type="entry name" value="S-adenosyl-L-methionine-dependent methyltransferases"/>
    <property type="match status" value="1"/>
</dbReference>
<protein>
    <recommendedName>
        <fullName evidence="5">Methyltransferase</fullName>
    </recommendedName>
</protein>
<dbReference type="RefSeq" id="WP_017743856.1">
    <property type="nucleotide sequence ID" value="NZ_KQ976354.1"/>
</dbReference>
<evidence type="ECO:0000313" key="3">
    <source>
        <dbReference type="EMBL" id="KYC35053.1"/>
    </source>
</evidence>
<organism evidence="3 4">
    <name type="scientific">Scytonema hofmannii PCC 7110</name>
    <dbReference type="NCBI Taxonomy" id="128403"/>
    <lineage>
        <taxon>Bacteria</taxon>
        <taxon>Bacillati</taxon>
        <taxon>Cyanobacteriota</taxon>
        <taxon>Cyanophyceae</taxon>
        <taxon>Nostocales</taxon>
        <taxon>Scytonemataceae</taxon>
        <taxon>Scytonema</taxon>
    </lineage>
</organism>
<evidence type="ECO:0000256" key="2">
    <source>
        <dbReference type="ARBA" id="ARBA00022679"/>
    </source>
</evidence>
<evidence type="ECO:0000256" key="1">
    <source>
        <dbReference type="ARBA" id="ARBA00022603"/>
    </source>
</evidence>
<gene>
    <name evidence="3" type="ORF">WA1_09975</name>
</gene>
<proteinExistence type="predicted"/>
<dbReference type="Gene3D" id="3.40.50.150">
    <property type="entry name" value="Vaccinia Virus protein VP39"/>
    <property type="match status" value="1"/>
</dbReference>
<dbReference type="GO" id="GO:0008168">
    <property type="term" value="F:methyltransferase activity"/>
    <property type="evidence" value="ECO:0007669"/>
    <property type="project" value="UniProtKB-KW"/>
</dbReference>
<keyword evidence="1" id="KW-0489">Methyltransferase</keyword>
<dbReference type="EMBL" id="ANNX02000053">
    <property type="protein sequence ID" value="KYC35053.1"/>
    <property type="molecule type" value="Genomic_DNA"/>
</dbReference>